<protein>
    <submittedName>
        <fullName evidence="2">Uncharacterized protein</fullName>
    </submittedName>
</protein>
<dbReference type="EnsemblPlants" id="OMERI09G07500.1">
    <property type="protein sequence ID" value="OMERI09G07500.1"/>
    <property type="gene ID" value="OMERI09G07500"/>
</dbReference>
<keyword evidence="3" id="KW-1185">Reference proteome</keyword>
<name>A0A0E0ES00_9ORYZ</name>
<accession>A0A0E0ES00</accession>
<dbReference type="AlphaFoldDB" id="A0A0E0ES00"/>
<dbReference type="Gramene" id="OMERI09G07500.1">
    <property type="protein sequence ID" value="OMERI09G07500.1"/>
    <property type="gene ID" value="OMERI09G07500"/>
</dbReference>
<feature type="region of interest" description="Disordered" evidence="1">
    <location>
        <begin position="36"/>
        <end position="65"/>
    </location>
</feature>
<evidence type="ECO:0000256" key="1">
    <source>
        <dbReference type="SAM" id="MobiDB-lite"/>
    </source>
</evidence>
<evidence type="ECO:0000313" key="2">
    <source>
        <dbReference type="EnsemblPlants" id="OMERI09G07500.1"/>
    </source>
</evidence>
<reference evidence="2" key="2">
    <citation type="submission" date="2018-05" db="EMBL/GenBank/DDBJ databases">
        <title>OmerRS3 (Oryza meridionalis Reference Sequence Version 3).</title>
        <authorList>
            <person name="Zhang J."/>
            <person name="Kudrna D."/>
            <person name="Lee S."/>
            <person name="Talag J."/>
            <person name="Welchert J."/>
            <person name="Wing R.A."/>
        </authorList>
    </citation>
    <scope>NUCLEOTIDE SEQUENCE [LARGE SCALE GENOMIC DNA]</scope>
    <source>
        <strain evidence="2">cv. OR44</strain>
    </source>
</reference>
<dbReference type="HOGENOM" id="CLU_1716291_0_0_1"/>
<reference evidence="2" key="1">
    <citation type="submission" date="2015-04" db="UniProtKB">
        <authorList>
            <consortium name="EnsemblPlants"/>
        </authorList>
    </citation>
    <scope>IDENTIFICATION</scope>
</reference>
<evidence type="ECO:0000313" key="3">
    <source>
        <dbReference type="Proteomes" id="UP000008021"/>
    </source>
</evidence>
<sequence>MELTWRLQPTAHTALPQAAADRVPAWCRRELPLARSRQRTAASRAPHSHCSRATRTAASPSPRRHLGCAPRRTLPAWLPGTSAEPLRRAAILDRTGGEHDFDMWRILLGNSLHSHTSTSPCYLPTVRSPSNDRLAFHLHHTHPHHVPRQQQHAYAAHRGSGSSTFKGMCLCH</sequence>
<proteinExistence type="predicted"/>
<dbReference type="Proteomes" id="UP000008021">
    <property type="component" value="Chromosome 9"/>
</dbReference>
<organism evidence="2">
    <name type="scientific">Oryza meridionalis</name>
    <dbReference type="NCBI Taxonomy" id="40149"/>
    <lineage>
        <taxon>Eukaryota</taxon>
        <taxon>Viridiplantae</taxon>
        <taxon>Streptophyta</taxon>
        <taxon>Embryophyta</taxon>
        <taxon>Tracheophyta</taxon>
        <taxon>Spermatophyta</taxon>
        <taxon>Magnoliopsida</taxon>
        <taxon>Liliopsida</taxon>
        <taxon>Poales</taxon>
        <taxon>Poaceae</taxon>
        <taxon>BOP clade</taxon>
        <taxon>Oryzoideae</taxon>
        <taxon>Oryzeae</taxon>
        <taxon>Oryzinae</taxon>
        <taxon>Oryza</taxon>
    </lineage>
</organism>